<keyword evidence="1" id="KW-0175">Coiled coil</keyword>
<sequence>MKIREFIDGRNVSYDTVRKFIINHPELFKGHIGKSKNIILDDEAVRLLEEKYPLPSPVQVIQDASARERLQEIEAKYINLLEENNRLIQEMANLKLVQYKQRFLEESVKQKDYEIEELHSKLEREKAEKESVRAVAIEENKKLKEELANKEKQLEIEKNKSWWDKLRRR</sequence>
<gene>
    <name evidence="2" type="ORF">NE619_17685</name>
</gene>
<dbReference type="EMBL" id="JANFXK010000038">
    <property type="protein sequence ID" value="MCQ4638563.1"/>
    <property type="molecule type" value="Genomic_DNA"/>
</dbReference>
<name>A0ABT1RTM9_9FIRM</name>
<organism evidence="2 3">
    <name type="scientific">Anaerovorax odorimutans</name>
    <dbReference type="NCBI Taxonomy" id="109327"/>
    <lineage>
        <taxon>Bacteria</taxon>
        <taxon>Bacillati</taxon>
        <taxon>Bacillota</taxon>
        <taxon>Clostridia</taxon>
        <taxon>Peptostreptococcales</taxon>
        <taxon>Anaerovoracaceae</taxon>
        <taxon>Anaerovorax</taxon>
    </lineage>
</organism>
<dbReference type="Proteomes" id="UP001524502">
    <property type="component" value="Unassembled WGS sequence"/>
</dbReference>
<protein>
    <submittedName>
        <fullName evidence="2">Uncharacterized protein</fullName>
    </submittedName>
</protein>
<accession>A0ABT1RTM9</accession>
<feature type="coiled-coil region" evidence="1">
    <location>
        <begin position="63"/>
        <end position="160"/>
    </location>
</feature>
<reference evidence="2 3" key="1">
    <citation type="submission" date="2022-06" db="EMBL/GenBank/DDBJ databases">
        <title>Isolation of gut microbiota from human fecal samples.</title>
        <authorList>
            <person name="Pamer E.G."/>
            <person name="Barat B."/>
            <person name="Waligurski E."/>
            <person name="Medina S."/>
            <person name="Paddock L."/>
            <person name="Mostad J."/>
        </authorList>
    </citation>
    <scope>NUCLEOTIDE SEQUENCE [LARGE SCALE GENOMIC DNA]</scope>
    <source>
        <strain evidence="2 3">SL.3.17</strain>
    </source>
</reference>
<proteinExistence type="predicted"/>
<keyword evidence="3" id="KW-1185">Reference proteome</keyword>
<evidence type="ECO:0000256" key="1">
    <source>
        <dbReference type="SAM" id="Coils"/>
    </source>
</evidence>
<evidence type="ECO:0000313" key="2">
    <source>
        <dbReference type="EMBL" id="MCQ4638563.1"/>
    </source>
</evidence>
<comment type="caution">
    <text evidence="2">The sequence shown here is derived from an EMBL/GenBank/DDBJ whole genome shotgun (WGS) entry which is preliminary data.</text>
</comment>
<evidence type="ECO:0000313" key="3">
    <source>
        <dbReference type="Proteomes" id="UP001524502"/>
    </source>
</evidence>
<dbReference type="RefSeq" id="WP_256133768.1">
    <property type="nucleotide sequence ID" value="NZ_JANFXK010000038.1"/>
</dbReference>